<proteinExistence type="predicted"/>
<feature type="compositionally biased region" description="Basic and acidic residues" evidence="5">
    <location>
        <begin position="145"/>
        <end position="154"/>
    </location>
</feature>
<evidence type="ECO:0000256" key="5">
    <source>
        <dbReference type="SAM" id="MobiDB-lite"/>
    </source>
</evidence>
<evidence type="ECO:0000313" key="8">
    <source>
        <dbReference type="Proteomes" id="UP000509510"/>
    </source>
</evidence>
<feature type="zinc finger region" description="C3H1-type" evidence="4">
    <location>
        <begin position="528"/>
        <end position="556"/>
    </location>
</feature>
<dbReference type="SUPFAM" id="SSF90229">
    <property type="entry name" value="CCCH zinc finger"/>
    <property type="match status" value="1"/>
</dbReference>
<dbReference type="EMBL" id="CP055898">
    <property type="protein sequence ID" value="QKX54031.1"/>
    <property type="molecule type" value="Genomic_DNA"/>
</dbReference>
<evidence type="ECO:0000259" key="6">
    <source>
        <dbReference type="PROSITE" id="PS50103"/>
    </source>
</evidence>
<dbReference type="PANTHER" id="PTHR13309">
    <property type="entry name" value="NUCLEAR FRAGILE X MENTAL RETARDATION PROTEIN INTERACTING PROTEIN 1"/>
    <property type="match status" value="1"/>
</dbReference>
<dbReference type="PROSITE" id="PS50103">
    <property type="entry name" value="ZF_C3H1"/>
    <property type="match status" value="1"/>
</dbReference>
<evidence type="ECO:0000256" key="2">
    <source>
        <dbReference type="ARBA" id="ARBA00022771"/>
    </source>
</evidence>
<dbReference type="InterPro" id="IPR036855">
    <property type="entry name" value="Znf_CCCH_sf"/>
</dbReference>
<keyword evidence="2 4" id="KW-0863">Zinc-finger</keyword>
<sequence length="622" mass="67133">MASQGFSFPPPPPPPPQQQQQQQHQQAPGYANAAPPYGNYNGYPQRGGYRGGGNFNRGRGRGGMNRGGRAGGGGYPNNYHSQQPGGGGGGGGGYNGYSPASSVPAQSPVTASNYYANTAHPPSQPYASAAQAYPPRTPASSYHRASYDGRHRADSAAAQAMGYGNNNMPATQAQPGAPPTMVAPPMRWGYDSTGTGGFYPGPTNGTGYNTQQSYQGHVHGNVQGSAGYKNNGHKRTFSSSFEKPTSTVPRAPAAPAVPSFGVPLPAKPPQPTDAASKKTSNKKKKRKFNQLGLTPKTEEHESSGEEEDVDEEARFVSAANPGGSLEFTFRGRTSTLNSTADIQAWIAERKKRFPTQARVEEKKKAQEETRKQRDLQRDEARRKQQEARERNKTESKEVGEQGVDPMDAALKAKERAARLRKKLLKEERRLQKAEADAERARLMAEASQRGQEVDNRDTKDAVVQGGTTKDPSSTEPLASSPAQGDHQEESIGSGPSDDTDISDDAPEEVSSRRDGPERVPPPPRGIDAKQKKPCHNFQRRGRCPRGDRCRYSHEVSGLPGPGDKLRSDTTTKRPVRRGLFQMLVSQEMEARDGQVMQAISWLGSQGLLESRSNIAEPASAST</sequence>
<dbReference type="Proteomes" id="UP000509510">
    <property type="component" value="Chromosome I"/>
</dbReference>
<feature type="compositionally biased region" description="Basic and acidic residues" evidence="5">
    <location>
        <begin position="424"/>
        <end position="442"/>
    </location>
</feature>
<feature type="region of interest" description="Disordered" evidence="5">
    <location>
        <begin position="1"/>
        <end position="179"/>
    </location>
</feature>
<dbReference type="InterPro" id="IPR039136">
    <property type="entry name" value="NUFIP1-like"/>
</dbReference>
<feature type="compositionally biased region" description="Pro residues" evidence="5">
    <location>
        <begin position="8"/>
        <end position="17"/>
    </location>
</feature>
<keyword evidence="3 4" id="KW-0862">Zinc</keyword>
<evidence type="ECO:0000256" key="3">
    <source>
        <dbReference type="ARBA" id="ARBA00022833"/>
    </source>
</evidence>
<feature type="compositionally biased region" description="Acidic residues" evidence="5">
    <location>
        <begin position="497"/>
        <end position="507"/>
    </location>
</feature>
<dbReference type="CDD" id="cd06503">
    <property type="entry name" value="ATP-synt_Fo_b"/>
    <property type="match status" value="1"/>
</dbReference>
<feature type="compositionally biased region" description="Gly residues" evidence="5">
    <location>
        <begin position="84"/>
        <end position="95"/>
    </location>
</feature>
<accession>A0A7H8QKH7</accession>
<feature type="compositionally biased region" description="Basic residues" evidence="5">
    <location>
        <begin position="531"/>
        <end position="543"/>
    </location>
</feature>
<dbReference type="Pfam" id="PF10453">
    <property type="entry name" value="NUFIP1"/>
    <property type="match status" value="1"/>
</dbReference>
<organism evidence="7 8">
    <name type="scientific">Talaromyces rugulosus</name>
    <name type="common">Penicillium rugulosum</name>
    <dbReference type="NCBI Taxonomy" id="121627"/>
    <lineage>
        <taxon>Eukaryota</taxon>
        <taxon>Fungi</taxon>
        <taxon>Dikarya</taxon>
        <taxon>Ascomycota</taxon>
        <taxon>Pezizomycotina</taxon>
        <taxon>Eurotiomycetes</taxon>
        <taxon>Eurotiomycetidae</taxon>
        <taxon>Eurotiales</taxon>
        <taxon>Trichocomaceae</taxon>
        <taxon>Talaromyces</taxon>
        <taxon>Talaromyces sect. Islandici</taxon>
    </lineage>
</organism>
<dbReference type="GeneID" id="55988626"/>
<dbReference type="SMART" id="SM00356">
    <property type="entry name" value="ZnF_C3H1"/>
    <property type="match status" value="1"/>
</dbReference>
<gene>
    <name evidence="7" type="ORF">TRUGW13939_01113</name>
</gene>
<dbReference type="GO" id="GO:0005634">
    <property type="term" value="C:nucleus"/>
    <property type="evidence" value="ECO:0007669"/>
    <property type="project" value="TreeGrafter"/>
</dbReference>
<dbReference type="GO" id="GO:0000492">
    <property type="term" value="P:box C/D snoRNP assembly"/>
    <property type="evidence" value="ECO:0007669"/>
    <property type="project" value="TreeGrafter"/>
</dbReference>
<dbReference type="GO" id="GO:0008270">
    <property type="term" value="F:zinc ion binding"/>
    <property type="evidence" value="ECO:0007669"/>
    <property type="project" value="UniProtKB-KW"/>
</dbReference>
<feature type="region of interest" description="Disordered" evidence="5">
    <location>
        <begin position="217"/>
        <end position="326"/>
    </location>
</feature>
<keyword evidence="1 4" id="KW-0479">Metal-binding</keyword>
<dbReference type="Pfam" id="PF00642">
    <property type="entry name" value="zf-CCCH"/>
    <property type="match status" value="1"/>
</dbReference>
<evidence type="ECO:0000256" key="1">
    <source>
        <dbReference type="ARBA" id="ARBA00022723"/>
    </source>
</evidence>
<feature type="compositionally biased region" description="Low complexity" evidence="5">
    <location>
        <begin position="98"/>
        <end position="112"/>
    </location>
</feature>
<evidence type="ECO:0000256" key="4">
    <source>
        <dbReference type="PROSITE-ProRule" id="PRU00723"/>
    </source>
</evidence>
<dbReference type="PANTHER" id="PTHR13309:SF0">
    <property type="entry name" value="FMR1-INTERACTING PROTEIN NUFIP1"/>
    <property type="match status" value="1"/>
</dbReference>
<feature type="compositionally biased region" description="Polar residues" evidence="5">
    <location>
        <begin position="465"/>
        <end position="482"/>
    </location>
</feature>
<feature type="compositionally biased region" description="Low complexity" evidence="5">
    <location>
        <begin position="18"/>
        <end position="47"/>
    </location>
</feature>
<feature type="compositionally biased region" description="Basic residues" evidence="5">
    <location>
        <begin position="279"/>
        <end position="288"/>
    </location>
</feature>
<feature type="compositionally biased region" description="Low complexity" evidence="5">
    <location>
        <begin position="244"/>
        <end position="259"/>
    </location>
</feature>
<feature type="compositionally biased region" description="Basic and acidic residues" evidence="5">
    <location>
        <begin position="544"/>
        <end position="553"/>
    </location>
</feature>
<dbReference type="OrthoDB" id="273070at2759"/>
<protein>
    <recommendedName>
        <fullName evidence="6">C3H1-type domain-containing protein</fullName>
    </recommendedName>
</protein>
<feature type="compositionally biased region" description="Basic and acidic residues" evidence="5">
    <location>
        <begin position="358"/>
        <end position="399"/>
    </location>
</feature>
<dbReference type="Gene3D" id="6.10.250.3220">
    <property type="match status" value="1"/>
</dbReference>
<feature type="compositionally biased region" description="Basic and acidic residues" evidence="5">
    <location>
        <begin position="451"/>
        <end position="460"/>
    </location>
</feature>
<dbReference type="InterPro" id="IPR000571">
    <property type="entry name" value="Znf_CCCH"/>
</dbReference>
<feature type="compositionally biased region" description="Gly residues" evidence="5">
    <location>
        <begin position="48"/>
        <end position="75"/>
    </location>
</feature>
<dbReference type="RefSeq" id="XP_035340210.1">
    <property type="nucleotide sequence ID" value="XM_035484317.1"/>
</dbReference>
<feature type="compositionally biased region" description="Low complexity" evidence="5">
    <location>
        <begin position="125"/>
        <end position="134"/>
    </location>
</feature>
<feature type="domain" description="C3H1-type" evidence="6">
    <location>
        <begin position="528"/>
        <end position="556"/>
    </location>
</feature>
<dbReference type="GO" id="GO:0003723">
    <property type="term" value="F:RNA binding"/>
    <property type="evidence" value="ECO:0007669"/>
    <property type="project" value="InterPro"/>
</dbReference>
<keyword evidence="8" id="KW-1185">Reference proteome</keyword>
<dbReference type="AlphaFoldDB" id="A0A7H8QKH7"/>
<reference evidence="8" key="1">
    <citation type="submission" date="2020-06" db="EMBL/GenBank/DDBJ databases">
        <title>A chromosome-scale genome assembly of Talaromyces rugulosus W13939.</title>
        <authorList>
            <person name="Wang B."/>
            <person name="Guo L."/>
            <person name="Ye K."/>
            <person name="Wang L."/>
        </authorList>
    </citation>
    <scope>NUCLEOTIDE SEQUENCE [LARGE SCALE GENOMIC DNA]</scope>
    <source>
        <strain evidence="8">W13939</strain>
    </source>
</reference>
<dbReference type="InterPro" id="IPR019496">
    <property type="entry name" value="NUFIP1_cons_dom"/>
</dbReference>
<evidence type="ECO:0000313" key="7">
    <source>
        <dbReference type="EMBL" id="QKX54031.1"/>
    </source>
</evidence>
<dbReference type="KEGG" id="trg:TRUGW13939_01113"/>
<name>A0A7H8QKH7_TALRU</name>
<feature type="region of interest" description="Disordered" evidence="5">
    <location>
        <begin position="351"/>
        <end position="573"/>
    </location>
</feature>